<dbReference type="OrthoDB" id="37597at2759"/>
<organism evidence="1 2">
    <name type="scientific">Dentiscutata erythropus</name>
    <dbReference type="NCBI Taxonomy" id="1348616"/>
    <lineage>
        <taxon>Eukaryota</taxon>
        <taxon>Fungi</taxon>
        <taxon>Fungi incertae sedis</taxon>
        <taxon>Mucoromycota</taxon>
        <taxon>Glomeromycotina</taxon>
        <taxon>Glomeromycetes</taxon>
        <taxon>Diversisporales</taxon>
        <taxon>Gigasporaceae</taxon>
        <taxon>Dentiscutata</taxon>
    </lineage>
</organism>
<dbReference type="Proteomes" id="UP000789405">
    <property type="component" value="Unassembled WGS sequence"/>
</dbReference>
<reference evidence="1" key="1">
    <citation type="submission" date="2021-06" db="EMBL/GenBank/DDBJ databases">
        <authorList>
            <person name="Kallberg Y."/>
            <person name="Tangrot J."/>
            <person name="Rosling A."/>
        </authorList>
    </citation>
    <scope>NUCLEOTIDE SEQUENCE</scope>
    <source>
        <strain evidence="1">MA453B</strain>
    </source>
</reference>
<dbReference type="EMBL" id="CAJVPY010005239">
    <property type="protein sequence ID" value="CAG8638561.1"/>
    <property type="molecule type" value="Genomic_DNA"/>
</dbReference>
<gene>
    <name evidence="1" type="ORF">DERYTH_LOCUS9529</name>
</gene>
<feature type="non-terminal residue" evidence="1">
    <location>
        <position position="1"/>
    </location>
</feature>
<dbReference type="AlphaFoldDB" id="A0A9N9DKQ3"/>
<comment type="caution">
    <text evidence="1">The sequence shown here is derived from an EMBL/GenBank/DDBJ whole genome shotgun (WGS) entry which is preliminary data.</text>
</comment>
<sequence>VQDDLIEGVIAKNNIRFVAGNAGITRSAFKYCRHKCIFVLEVLKTVDDIVVLYKPFKHNKDAFLTKTPVLTIAWFGNNKKLALFRAYYELSTNDAIELGRCLIYHATYRDAASSGFVRSTYIIQSVYHVKEQGWEFIGLYDVGNLHWEYHRL</sequence>
<dbReference type="Gene3D" id="3.60.20.10">
    <property type="entry name" value="Glutamine Phosphoribosylpyrophosphate, subunit 1, domain 1"/>
    <property type="match status" value="1"/>
</dbReference>
<keyword evidence="2" id="KW-1185">Reference proteome</keyword>
<evidence type="ECO:0000313" key="1">
    <source>
        <dbReference type="EMBL" id="CAG8638561.1"/>
    </source>
</evidence>
<evidence type="ECO:0000313" key="2">
    <source>
        <dbReference type="Proteomes" id="UP000789405"/>
    </source>
</evidence>
<name>A0A9N9DKQ3_9GLOM</name>
<accession>A0A9N9DKQ3</accession>
<dbReference type="SUPFAM" id="SSF56235">
    <property type="entry name" value="N-terminal nucleophile aminohydrolases (Ntn hydrolases)"/>
    <property type="match status" value="1"/>
</dbReference>
<dbReference type="InterPro" id="IPR029055">
    <property type="entry name" value="Ntn_hydrolases_N"/>
</dbReference>
<proteinExistence type="predicted"/>
<protein>
    <submittedName>
        <fullName evidence="1">21572_t:CDS:1</fullName>
    </submittedName>
</protein>